<reference evidence="1 2" key="1">
    <citation type="journal article" date="2016" name="Nat. Commun.">
        <title>Thousands of microbial genomes shed light on interconnected biogeochemical processes in an aquifer system.</title>
        <authorList>
            <person name="Anantharaman K."/>
            <person name="Brown C.T."/>
            <person name="Hug L.A."/>
            <person name="Sharon I."/>
            <person name="Castelle C.J."/>
            <person name="Probst A.J."/>
            <person name="Thomas B.C."/>
            <person name="Singh A."/>
            <person name="Wilkins M.J."/>
            <person name="Karaoz U."/>
            <person name="Brodie E.L."/>
            <person name="Williams K.H."/>
            <person name="Hubbard S.S."/>
            <person name="Banfield J.F."/>
        </authorList>
    </citation>
    <scope>NUCLEOTIDE SEQUENCE [LARGE SCALE GENOMIC DNA]</scope>
</reference>
<sequence length="187" mass="21576">MQRDRLGLLPLNTPLIFSDGTKVFDELAKEYKTHKKGYFIMAPSGTGKTYFVERQKEKHWMDGDVLWESAFAHPAGPWWTEPIPVIDEIDQRSDVITVQAKKLGFWIIGASNNWLPPDAIVIPDWETHKSYINAREKGNYDGGATSEHLQQVLNHREWILRWVEKGVPKFESVQEATAYLEKDYNSS</sequence>
<dbReference type="Proteomes" id="UP000176405">
    <property type="component" value="Unassembled WGS sequence"/>
</dbReference>
<dbReference type="STRING" id="1797780.A3E45_02265"/>
<proteinExistence type="predicted"/>
<dbReference type="EMBL" id="MFDH01000036">
    <property type="protein sequence ID" value="OGE34395.1"/>
    <property type="molecule type" value="Genomic_DNA"/>
</dbReference>
<protein>
    <submittedName>
        <fullName evidence="1">Uncharacterized protein</fullName>
    </submittedName>
</protein>
<evidence type="ECO:0000313" key="2">
    <source>
        <dbReference type="Proteomes" id="UP000176405"/>
    </source>
</evidence>
<evidence type="ECO:0000313" key="1">
    <source>
        <dbReference type="EMBL" id="OGE34395.1"/>
    </source>
</evidence>
<organism evidence="1 2">
    <name type="scientific">Candidatus Daviesbacteria bacterium RIFCSPHIGHO2_12_FULL_43_11</name>
    <dbReference type="NCBI Taxonomy" id="1797780"/>
    <lineage>
        <taxon>Bacteria</taxon>
        <taxon>Candidatus Daviesiibacteriota</taxon>
    </lineage>
</organism>
<gene>
    <name evidence="1" type="ORF">A3E45_02265</name>
</gene>
<name>A0A1F5K0P5_9BACT</name>
<dbReference type="AlphaFoldDB" id="A0A1F5K0P5"/>
<accession>A0A1F5K0P5</accession>
<comment type="caution">
    <text evidence="1">The sequence shown here is derived from an EMBL/GenBank/DDBJ whole genome shotgun (WGS) entry which is preliminary data.</text>
</comment>